<reference evidence="2" key="1">
    <citation type="journal article" date="2004" name="Gene">
        <title>Large-scale gene rearrangements in the mitochondrial genomes of two calanoid copepods Eucalanus bungii and Neocalanus cristatus (Crustacea), with notes on new versatile primers for the srRNA and COI genes.</title>
        <authorList>
            <person name="Machida R.J."/>
            <person name="Miya M.U."/>
            <person name="Nishida M."/>
            <person name="Nishida S."/>
        </authorList>
    </citation>
    <scope>NUCLEOTIDE SEQUENCE</scope>
</reference>
<gene>
    <name evidence="2" type="primary">ATPase8</name>
</gene>
<evidence type="ECO:0000313" key="2">
    <source>
        <dbReference type="EMBL" id="BAD19004.1"/>
    </source>
</evidence>
<organism evidence="2">
    <name type="scientific">Neocalanus cristatus</name>
    <name type="common">Copepod</name>
    <name type="synonym">Calanus cristatus</name>
    <dbReference type="NCBI Taxonomy" id="119368"/>
    <lineage>
        <taxon>Eukaryota</taxon>
        <taxon>Metazoa</taxon>
        <taxon>Ecdysozoa</taxon>
        <taxon>Arthropoda</taxon>
        <taxon>Crustacea</taxon>
        <taxon>Multicrustacea</taxon>
        <taxon>Hexanauplia</taxon>
        <taxon>Copepoda</taxon>
        <taxon>Calanoida</taxon>
        <taxon>Calanidae</taxon>
        <taxon>Neocalanus</taxon>
    </lineage>
</organism>
<accession>Q6L9V4</accession>
<evidence type="ECO:0000256" key="1">
    <source>
        <dbReference type="SAM" id="Phobius"/>
    </source>
</evidence>
<name>Q6L9V4_NEOCR</name>
<sequence length="52" mass="6316">MPQMSPMNWFFLFLYFNLMLYMNIVKIYYLSNITVSQNTMKMFEASAMPFLI</sequence>
<geneLocation type="mitochondrion" evidence="2"/>
<feature type="transmembrane region" description="Helical" evidence="1">
    <location>
        <begin position="12"/>
        <end position="31"/>
    </location>
</feature>
<protein>
    <submittedName>
        <fullName evidence="2">ATPase subunits 8</fullName>
    </submittedName>
</protein>
<keyword evidence="1" id="KW-0812">Transmembrane</keyword>
<dbReference type="EMBL" id="AB091773">
    <property type="protein sequence ID" value="BAD19004.1"/>
    <property type="molecule type" value="Genomic_DNA"/>
</dbReference>
<keyword evidence="1" id="KW-0472">Membrane</keyword>
<dbReference type="AlphaFoldDB" id="Q6L9V4"/>
<keyword evidence="2" id="KW-0496">Mitochondrion</keyword>
<keyword evidence="1" id="KW-1133">Transmembrane helix</keyword>
<proteinExistence type="predicted"/>